<dbReference type="InterPro" id="IPR002942">
    <property type="entry name" value="S4_RNA-bd"/>
</dbReference>
<dbReference type="GO" id="GO:0003723">
    <property type="term" value="F:RNA binding"/>
    <property type="evidence" value="ECO:0007669"/>
    <property type="project" value="InterPro"/>
</dbReference>
<sequence>MTTDDEQTIRLDHFLKLAGAVGTGGEAKLLIQSGEVLLNGKPETRRRKKLQFGDTVEVNGDEYKLEAE</sequence>
<evidence type="ECO:0000259" key="1">
    <source>
        <dbReference type="SMART" id="SM00363"/>
    </source>
</evidence>
<protein>
    <submittedName>
        <fullName evidence="2">Uncharacterized protein YbcJ</fullName>
    </submittedName>
</protein>
<name>A0A3B1D9N4_9ZZZZ</name>
<gene>
    <name evidence="2" type="ORF">MNBD_PLANCTO02-1480</name>
</gene>
<dbReference type="InterPro" id="IPR036986">
    <property type="entry name" value="S4_RNA-bd_sf"/>
</dbReference>
<dbReference type="AlphaFoldDB" id="A0A3B1D9N4"/>
<organism evidence="2">
    <name type="scientific">hydrothermal vent metagenome</name>
    <dbReference type="NCBI Taxonomy" id="652676"/>
    <lineage>
        <taxon>unclassified sequences</taxon>
        <taxon>metagenomes</taxon>
        <taxon>ecological metagenomes</taxon>
    </lineage>
</organism>
<dbReference type="PROSITE" id="PS50889">
    <property type="entry name" value="S4"/>
    <property type="match status" value="1"/>
</dbReference>
<dbReference type="SMART" id="SM00363">
    <property type="entry name" value="S4"/>
    <property type="match status" value="1"/>
</dbReference>
<accession>A0A3B1D9N4</accession>
<reference evidence="2" key="1">
    <citation type="submission" date="2018-06" db="EMBL/GenBank/DDBJ databases">
        <authorList>
            <person name="Zhirakovskaya E."/>
        </authorList>
    </citation>
    <scope>NUCLEOTIDE SEQUENCE</scope>
</reference>
<dbReference type="SUPFAM" id="SSF55174">
    <property type="entry name" value="Alpha-L RNA-binding motif"/>
    <property type="match status" value="1"/>
</dbReference>
<proteinExistence type="predicted"/>
<dbReference type="Gene3D" id="3.10.290.10">
    <property type="entry name" value="RNA-binding S4 domain"/>
    <property type="match status" value="1"/>
</dbReference>
<feature type="domain" description="RNA-binding S4" evidence="1">
    <location>
        <begin position="9"/>
        <end position="64"/>
    </location>
</feature>
<dbReference type="Pfam" id="PF13275">
    <property type="entry name" value="S4_2"/>
    <property type="match status" value="1"/>
</dbReference>
<dbReference type="EMBL" id="UOGL01000282">
    <property type="protein sequence ID" value="VAX38969.1"/>
    <property type="molecule type" value="Genomic_DNA"/>
</dbReference>
<dbReference type="CDD" id="cd00165">
    <property type="entry name" value="S4"/>
    <property type="match status" value="1"/>
</dbReference>
<evidence type="ECO:0000313" key="2">
    <source>
        <dbReference type="EMBL" id="VAX38969.1"/>
    </source>
</evidence>